<dbReference type="InterPro" id="IPR000873">
    <property type="entry name" value="AMP-dep_synth/lig_dom"/>
</dbReference>
<evidence type="ECO:0000256" key="1">
    <source>
        <dbReference type="ARBA" id="ARBA00022598"/>
    </source>
</evidence>
<dbReference type="PROSITE" id="PS00455">
    <property type="entry name" value="AMP_BINDING"/>
    <property type="match status" value="1"/>
</dbReference>
<dbReference type="EMBL" id="JAFNAA010000007">
    <property type="protein sequence ID" value="MBO1108189.1"/>
    <property type="molecule type" value="Genomic_DNA"/>
</dbReference>
<reference evidence="5" key="1">
    <citation type="submission" date="2021-03" db="EMBL/GenBank/DDBJ databases">
        <title>Plesiomonas shigelloides zfcc0051, isolated from zebrafish feces.</title>
        <authorList>
            <person name="Vanderhoek Z."/>
            <person name="Gaulke C."/>
        </authorList>
    </citation>
    <scope>NUCLEOTIDE SEQUENCE</scope>
    <source>
        <strain evidence="5">Zfcc0051</strain>
    </source>
</reference>
<protein>
    <submittedName>
        <fullName evidence="5">AMP-binding protein</fullName>
    </submittedName>
</protein>
<accession>A0A379CM89</accession>
<dbReference type="Gene3D" id="3.40.50.12780">
    <property type="entry name" value="N-terminal domain of ligase-like"/>
    <property type="match status" value="1"/>
</dbReference>
<dbReference type="PANTHER" id="PTHR43272">
    <property type="entry name" value="LONG-CHAIN-FATTY-ACID--COA LIGASE"/>
    <property type="match status" value="1"/>
</dbReference>
<dbReference type="SUPFAM" id="SSF56801">
    <property type="entry name" value="Acetyl-CoA synthetase-like"/>
    <property type="match status" value="1"/>
</dbReference>
<evidence type="ECO:0000259" key="4">
    <source>
        <dbReference type="Pfam" id="PF00501"/>
    </source>
</evidence>
<dbReference type="GO" id="GO:0005524">
    <property type="term" value="F:ATP binding"/>
    <property type="evidence" value="ECO:0007669"/>
    <property type="project" value="UniProtKB-KW"/>
</dbReference>
<dbReference type="GO" id="GO:0016020">
    <property type="term" value="C:membrane"/>
    <property type="evidence" value="ECO:0007669"/>
    <property type="project" value="TreeGrafter"/>
</dbReference>
<dbReference type="KEGG" id="pshi:SAMEA2665130_1262"/>
<dbReference type="RefSeq" id="WP_010861806.1">
    <property type="nucleotide sequence ID" value="NZ_CP027852.1"/>
</dbReference>
<dbReference type="InterPro" id="IPR020845">
    <property type="entry name" value="AMP-binding_CS"/>
</dbReference>
<evidence type="ECO:0000313" key="6">
    <source>
        <dbReference type="Proteomes" id="UP000664658"/>
    </source>
</evidence>
<keyword evidence="1" id="KW-0436">Ligase</keyword>
<evidence type="ECO:0000313" key="5">
    <source>
        <dbReference type="EMBL" id="MBO1108189.1"/>
    </source>
</evidence>
<keyword evidence="3" id="KW-0067">ATP-binding</keyword>
<comment type="caution">
    <text evidence="5">The sequence shown here is derived from an EMBL/GenBank/DDBJ whole genome shotgun (WGS) entry which is preliminary data.</text>
</comment>
<feature type="domain" description="AMP-dependent synthetase/ligase" evidence="4">
    <location>
        <begin position="19"/>
        <end position="386"/>
    </location>
</feature>
<evidence type="ECO:0000256" key="3">
    <source>
        <dbReference type="ARBA" id="ARBA00022840"/>
    </source>
</evidence>
<dbReference type="GeneID" id="69706127"/>
<dbReference type="AlphaFoldDB" id="A0A379CM89"/>
<dbReference type="Proteomes" id="UP000664658">
    <property type="component" value="Unassembled WGS sequence"/>
</dbReference>
<gene>
    <name evidence="5" type="ORF">J2R62_08135</name>
</gene>
<dbReference type="InterPro" id="IPR042099">
    <property type="entry name" value="ANL_N_sf"/>
</dbReference>
<evidence type="ECO:0000256" key="2">
    <source>
        <dbReference type="ARBA" id="ARBA00022741"/>
    </source>
</evidence>
<name>A0A379CM89_PLESH</name>
<dbReference type="GO" id="GO:0004467">
    <property type="term" value="F:long-chain fatty acid-CoA ligase activity"/>
    <property type="evidence" value="ECO:0007669"/>
    <property type="project" value="TreeGrafter"/>
</dbReference>
<keyword evidence="2" id="KW-0547">Nucleotide-binding</keyword>
<proteinExistence type="predicted"/>
<dbReference type="Pfam" id="PF00501">
    <property type="entry name" value="AMP-binding"/>
    <property type="match status" value="1"/>
</dbReference>
<dbReference type="PANTHER" id="PTHR43272:SF33">
    <property type="entry name" value="AMP-BINDING DOMAIN-CONTAINING PROTEIN-RELATED"/>
    <property type="match status" value="1"/>
</dbReference>
<sequence>MSIIRKQPLEMLYYWESHRPDETYLRQPVNRHFNCYSWKEVARQARVIASALRGLGLAPGDRVALLSKNCAEWFIADFAMMMGGFVSVPIYPTANSETIRYVLEHSESKAIFIGKLDHPENVEAVLPPDILRIAFPYPTAPCQYQWQALLNDFLPLEESPIPEPESLMSLVYTSGSTGRPKAVMHSHERFGWAAKSVAQTVQLGPNDRGFSYLPLSHITERVYILGGSLYGGCTISFPESLDTFVDDIKATAPTIFISVPRLWSAFRSRILEKMPEEKLERLLSIPLVNNLIKYVIQRKLGLHRARVLGCGSAPVAPSLLHWYHRLGMNITEAWGMTENLAYGTINYPFRADKIGSIGHASKGVEVMLSEEGEIMTRSPGTMLGYYLDDISTALAIKDEWLYTGDLGEIDAQGYVRITGRLKDIFKTEKGKYVSPVVLEAKLASLEIIEQLCVIGSGLPQPVGLVQLSASSLALPREMLAKALTEHLESVNAQLEPHEVLSGIAVISEPWTIDSGDLTPTLKLRRHKVEQRYNEAVRQWSKGEKVRWL</sequence>
<dbReference type="Pfam" id="PF23562">
    <property type="entry name" value="AMP-binding_C_3"/>
    <property type="match status" value="1"/>
</dbReference>
<organism evidence="5 6">
    <name type="scientific">Plesiomonas shigelloides</name>
    <name type="common">Aeromonas shigelloides</name>
    <dbReference type="NCBI Taxonomy" id="703"/>
    <lineage>
        <taxon>Bacteria</taxon>
        <taxon>Pseudomonadati</taxon>
        <taxon>Pseudomonadota</taxon>
        <taxon>Gammaproteobacteria</taxon>
        <taxon>Enterobacterales</taxon>
        <taxon>Enterobacteriaceae</taxon>
        <taxon>Plesiomonas</taxon>
    </lineage>
</organism>